<gene>
    <name evidence="1" type="ORF">PRUPE_1G269500</name>
</gene>
<protein>
    <submittedName>
        <fullName evidence="1">Uncharacterized protein</fullName>
    </submittedName>
</protein>
<name>A0A251R6M1_PRUPE</name>
<dbReference type="AlphaFoldDB" id="A0A251R6M1"/>
<evidence type="ECO:0000313" key="2">
    <source>
        <dbReference type="Proteomes" id="UP000006882"/>
    </source>
</evidence>
<organism evidence="1 2">
    <name type="scientific">Prunus persica</name>
    <name type="common">Peach</name>
    <name type="synonym">Amygdalus persica</name>
    <dbReference type="NCBI Taxonomy" id="3760"/>
    <lineage>
        <taxon>Eukaryota</taxon>
        <taxon>Viridiplantae</taxon>
        <taxon>Streptophyta</taxon>
        <taxon>Embryophyta</taxon>
        <taxon>Tracheophyta</taxon>
        <taxon>Spermatophyta</taxon>
        <taxon>Magnoliopsida</taxon>
        <taxon>eudicotyledons</taxon>
        <taxon>Gunneridae</taxon>
        <taxon>Pentapetalae</taxon>
        <taxon>rosids</taxon>
        <taxon>fabids</taxon>
        <taxon>Rosales</taxon>
        <taxon>Rosaceae</taxon>
        <taxon>Amygdaloideae</taxon>
        <taxon>Amygdaleae</taxon>
        <taxon>Prunus</taxon>
    </lineage>
</organism>
<dbReference type="Proteomes" id="UP000006882">
    <property type="component" value="Chromosome G1"/>
</dbReference>
<keyword evidence="2" id="KW-1185">Reference proteome</keyword>
<reference evidence="1 2" key="1">
    <citation type="journal article" date="2013" name="Nat. Genet.">
        <title>The high-quality draft genome of peach (Prunus persica) identifies unique patterns of genetic diversity, domestication and genome evolution.</title>
        <authorList>
            <consortium name="International Peach Genome Initiative"/>
            <person name="Verde I."/>
            <person name="Abbott A.G."/>
            <person name="Scalabrin S."/>
            <person name="Jung S."/>
            <person name="Shu S."/>
            <person name="Marroni F."/>
            <person name="Zhebentyayeva T."/>
            <person name="Dettori M.T."/>
            <person name="Grimwood J."/>
            <person name="Cattonaro F."/>
            <person name="Zuccolo A."/>
            <person name="Rossini L."/>
            <person name="Jenkins J."/>
            <person name="Vendramin E."/>
            <person name="Meisel L.A."/>
            <person name="Decroocq V."/>
            <person name="Sosinski B."/>
            <person name="Prochnik S."/>
            <person name="Mitros T."/>
            <person name="Policriti A."/>
            <person name="Cipriani G."/>
            <person name="Dondini L."/>
            <person name="Ficklin S."/>
            <person name="Goodstein D.M."/>
            <person name="Xuan P."/>
            <person name="Del Fabbro C."/>
            <person name="Aramini V."/>
            <person name="Copetti D."/>
            <person name="Gonzalez S."/>
            <person name="Horner D.S."/>
            <person name="Falchi R."/>
            <person name="Lucas S."/>
            <person name="Mica E."/>
            <person name="Maldonado J."/>
            <person name="Lazzari B."/>
            <person name="Bielenberg D."/>
            <person name="Pirona R."/>
            <person name="Miculan M."/>
            <person name="Barakat A."/>
            <person name="Testolin R."/>
            <person name="Stella A."/>
            <person name="Tartarini S."/>
            <person name="Tonutti P."/>
            <person name="Arus P."/>
            <person name="Orellana A."/>
            <person name="Wells C."/>
            <person name="Main D."/>
            <person name="Vizzotto G."/>
            <person name="Silva H."/>
            <person name="Salamini F."/>
            <person name="Schmutz J."/>
            <person name="Morgante M."/>
            <person name="Rokhsar D.S."/>
        </authorList>
    </citation>
    <scope>NUCLEOTIDE SEQUENCE [LARGE SCALE GENOMIC DNA]</scope>
    <source>
        <strain evidence="2">cv. Nemared</strain>
    </source>
</reference>
<accession>A0A251R6M1</accession>
<evidence type="ECO:0000313" key="1">
    <source>
        <dbReference type="EMBL" id="ONI30725.1"/>
    </source>
</evidence>
<proteinExistence type="predicted"/>
<sequence>MSPRYLSLQSELVSASGFVTGADKMLCSERILTASLTDASAPISITADNNVLPGKMKQEFLQMQMLKPLAANEVVFSWTGWSRSRHRSLKSYIFPRSLLVLVVVPYMR</sequence>
<dbReference type="Gramene" id="ONI30725">
    <property type="protein sequence ID" value="ONI30725"/>
    <property type="gene ID" value="PRUPE_1G269500"/>
</dbReference>
<dbReference type="EMBL" id="CM007651">
    <property type="protein sequence ID" value="ONI30725.1"/>
    <property type="molecule type" value="Genomic_DNA"/>
</dbReference>